<gene>
    <name evidence="1" type="ORF">ATL42_2545</name>
</gene>
<dbReference type="AlphaFoldDB" id="A0A2A9E6Q2"/>
<evidence type="ECO:0000313" key="1">
    <source>
        <dbReference type="EMBL" id="PFG34628.1"/>
    </source>
</evidence>
<protein>
    <submittedName>
        <fullName evidence="1">Uncharacterized protein</fullName>
    </submittedName>
</protein>
<proteinExistence type="predicted"/>
<comment type="caution">
    <text evidence="1">The sequence shown here is derived from an EMBL/GenBank/DDBJ whole genome shotgun (WGS) entry which is preliminary data.</text>
</comment>
<sequence>MTDTARRPLPPMLYVPSAGPSPDGSLLLDFRRIEDGRLALLAYTALDRLHAGCGTHQPWALLATQTLDEINAQQPYDLILLDVSLPAELRRTAAA</sequence>
<name>A0A2A9E6Q2_9MICO</name>
<evidence type="ECO:0000313" key="2">
    <source>
        <dbReference type="Proteomes" id="UP000225548"/>
    </source>
</evidence>
<dbReference type="RefSeq" id="WP_098455634.1">
    <property type="nucleotide sequence ID" value="NZ_PDJG01000001.1"/>
</dbReference>
<accession>A0A2A9E6Q2</accession>
<dbReference type="InterPro" id="IPR049975">
    <property type="entry name" value="SAV_915-like_dom"/>
</dbReference>
<organism evidence="1 2">
    <name type="scientific">Sanguibacter antarcticus</name>
    <dbReference type="NCBI Taxonomy" id="372484"/>
    <lineage>
        <taxon>Bacteria</taxon>
        <taxon>Bacillati</taxon>
        <taxon>Actinomycetota</taxon>
        <taxon>Actinomycetes</taxon>
        <taxon>Micrococcales</taxon>
        <taxon>Sanguibacteraceae</taxon>
        <taxon>Sanguibacter</taxon>
    </lineage>
</organism>
<reference evidence="1 2" key="1">
    <citation type="submission" date="2017-10" db="EMBL/GenBank/DDBJ databases">
        <title>Sequencing the genomes of 1000 actinobacteria strains.</title>
        <authorList>
            <person name="Klenk H.-P."/>
        </authorList>
    </citation>
    <scope>NUCLEOTIDE SEQUENCE [LARGE SCALE GENOMIC DNA]</scope>
    <source>
        <strain evidence="1 2">DSM 18966</strain>
    </source>
</reference>
<dbReference type="Proteomes" id="UP000225548">
    <property type="component" value="Unassembled WGS sequence"/>
</dbReference>
<keyword evidence="2" id="KW-1185">Reference proteome</keyword>
<dbReference type="NCBIfam" id="NF042914">
    <property type="entry name" value="SAV915_dom"/>
    <property type="match status" value="1"/>
</dbReference>
<dbReference type="OrthoDB" id="3256619at2"/>
<dbReference type="EMBL" id="PDJG01000001">
    <property type="protein sequence ID" value="PFG34628.1"/>
    <property type="molecule type" value="Genomic_DNA"/>
</dbReference>